<protein>
    <submittedName>
        <fullName evidence="1">Dockerin type I repeat protein</fullName>
    </submittedName>
</protein>
<dbReference type="Gene3D" id="1.10.1330.10">
    <property type="entry name" value="Dockerin domain"/>
    <property type="match status" value="1"/>
</dbReference>
<dbReference type="SUPFAM" id="SSF56436">
    <property type="entry name" value="C-type lectin-like"/>
    <property type="match status" value="1"/>
</dbReference>
<proteinExistence type="predicted"/>
<dbReference type="InterPro" id="IPR031325">
    <property type="entry name" value="RHS_repeat"/>
</dbReference>
<dbReference type="GO" id="GO:0004553">
    <property type="term" value="F:hydrolase activity, hydrolyzing O-glycosyl compounds"/>
    <property type="evidence" value="ECO:0007669"/>
    <property type="project" value="InterPro"/>
</dbReference>
<dbReference type="SUPFAM" id="SSF63446">
    <property type="entry name" value="Type I dockerin domain"/>
    <property type="match status" value="1"/>
</dbReference>
<dbReference type="InterPro" id="IPR002105">
    <property type="entry name" value="Dockerin_1_rpt"/>
</dbReference>
<dbReference type="PANTHER" id="PTHR32305:SF15">
    <property type="entry name" value="PROTEIN RHSA-RELATED"/>
    <property type="match status" value="1"/>
</dbReference>
<reference evidence="1 2" key="1">
    <citation type="submission" date="2019-08" db="EMBL/GenBank/DDBJ databases">
        <title>Deep-cultivation of Planctomycetes and their phenomic and genomic characterization uncovers novel biology.</title>
        <authorList>
            <person name="Wiegand S."/>
            <person name="Jogler M."/>
            <person name="Boedeker C."/>
            <person name="Pinto D."/>
            <person name="Vollmers J."/>
            <person name="Rivas-Marin E."/>
            <person name="Kohn T."/>
            <person name="Peeters S.H."/>
            <person name="Heuer A."/>
            <person name="Rast P."/>
            <person name="Oberbeckmann S."/>
            <person name="Bunk B."/>
            <person name="Jeske O."/>
            <person name="Meyerdierks A."/>
            <person name="Storesund J.E."/>
            <person name="Kallscheuer N."/>
            <person name="Luecker S."/>
            <person name="Lage O.M."/>
            <person name="Pohl T."/>
            <person name="Merkel B.J."/>
            <person name="Hornburger P."/>
            <person name="Mueller R.-W."/>
            <person name="Bruemmer F."/>
            <person name="Labrenz M."/>
            <person name="Spormann A.M."/>
            <person name="Op Den Camp H."/>
            <person name="Overmann J."/>
            <person name="Amann R."/>
            <person name="Jetten M.S.M."/>
            <person name="Mascher T."/>
            <person name="Medema M.H."/>
            <person name="Devos D.P."/>
            <person name="Kaster A.-K."/>
            <person name="Ovreas L."/>
            <person name="Rohde M."/>
            <person name="Galperin M.Y."/>
            <person name="Jogler C."/>
        </authorList>
    </citation>
    <scope>NUCLEOTIDE SEQUENCE [LARGE SCALE GENOMIC DNA]</scope>
    <source>
        <strain evidence="1 2">LF1</strain>
    </source>
</reference>
<dbReference type="Proteomes" id="UP000322699">
    <property type="component" value="Unassembled WGS sequence"/>
</dbReference>
<dbReference type="GO" id="GO:0000272">
    <property type="term" value="P:polysaccharide catabolic process"/>
    <property type="evidence" value="ECO:0007669"/>
    <property type="project" value="InterPro"/>
</dbReference>
<dbReference type="InterPro" id="IPR036439">
    <property type="entry name" value="Dockerin_dom_sf"/>
</dbReference>
<evidence type="ECO:0000313" key="2">
    <source>
        <dbReference type="Proteomes" id="UP000322699"/>
    </source>
</evidence>
<dbReference type="Gene3D" id="2.180.10.10">
    <property type="entry name" value="RHS repeat-associated core"/>
    <property type="match status" value="1"/>
</dbReference>
<dbReference type="InterPro" id="IPR050708">
    <property type="entry name" value="T6SS_VgrG/RHS"/>
</dbReference>
<evidence type="ECO:0000313" key="1">
    <source>
        <dbReference type="EMBL" id="KAA1260378.1"/>
    </source>
</evidence>
<dbReference type="Pfam" id="PF05593">
    <property type="entry name" value="RHS_repeat"/>
    <property type="match status" value="1"/>
</dbReference>
<dbReference type="OrthoDB" id="232855at2"/>
<dbReference type="Pfam" id="PF00404">
    <property type="entry name" value="Dockerin_1"/>
    <property type="match status" value="1"/>
</dbReference>
<keyword evidence="2" id="KW-1185">Reference proteome</keyword>
<sequence length="1777" mass="192340">MSRTRFRSHSWRKRQLRTQRLEPRQMLAADLSLGADLPTADVATSLVTQGTQGASHVFADTGSHRHGIKFDLRLSGVNAAGETLFTTLLDQSGEPVAPGDSLDDPGYGTYRVGTDGVLTYDPIANLYQDRFAEFLNDPNLPGVAYLSRPARTLALVAQSDTGSLDVLERRQATPRLSNTQPVARTDASFASDDALNLSAMVVTAKDLISVEIDEFFADPDGDEILLTAFQTDSTSNDLVLTATDRDRQLLIDVVGDEFDQTMVSLRVGDHPESTTGREVRLPLRSADSDPLAGLQNPGFQPRGITVLPAAHRPNAHRPDSDSAGDRHLRSDDFARRWNDWRVSTNTYAPGHDRQLRFSAGDVSVDLTTGSATAGISLPIGEVFDDLAIPLGGLVYDTQRVMTQSLAKVIVDRPESETRRIASFKIDVTLEDQSPASISTRSHRITVSDADRTADRYELTVPVLDRMSRPTRSGVLNYTVAVTPEFETAEIGQPDNPYVLRTAGRVVVVEQNNSPSIELTPDASQSHVLELGTGWQIAGLPQLMVDPIDTTLGDAVANPASNSASPDSAYVIIQTPGSDRLSVFRGSVGGPLAAADDRGGSFQSVDLDFLVQDIDEFGTLVQTRGNALDYTTGDGTRYRFERFDTTDPNIDDADPLSQFRVTSILSPDGNEVRIGYLDDVGTATPNAGTHVDAGNIPNAGSIRIDTIKHFRGTTRLPGQVTFRYDADQRIVRIDLSDGRRISLDYAEGLLNTVTQTVADQTISQAFSYSAVAAAPDQTSVPMLVQLIHRSDDEIDQQTSWTFDGDGVSVITEGADVAATTTTPAQSATVHELRTAWNHRFTARGISNPPTDQMLPGDAQHLAQAVTQVSTRTSAGDLQQLVADNVATQGLKPQDRFGDHVTAYALDRRGNVVVQDRLFDPAGGGTADQVLVSRTPVNFDALDNPVRMVDTLGRQVTIAYDYTYPVGANIGGLVWNRGPVRQMPFLANSPSGIEITRREGTRLAVAGRITETVDTLGRRSSYTYDDAGRPLLSIDHRTVDGVDADVVTSRTYDDQGRLDLSINPQGATVDVIDYAPNRPRLPRTVRVTEPEIAGGAVLGGSDRRVWETVTTYDHRGYVDTITTIENGTVVTTETQTHDDRGRLIFRQVQNAATGVAQQTMHAYDSLDREIAVIDPHNTLTTTDYDTAGRVIQTMELTGMTMTGPGTASTDALPQTTTTTYYADGTVRQRQRSDGTNTRHYYDPAAVLTADDKAASPSTSVATQRYGVQYWQVTGLSDSISQTHPSNEAGSVNEETPIALNQITESQIIASRVDEFGRKLTQRNLTSGQSTSLAYPYRFNDIPVISQTPPDDAWLASLIDDEAAQTQHALSELPNFVPQNATPVLGPLQPWDAEAIEATDHYFRQEIPSPPLRFAAVEAESDNTAAAEAEELSFNPFTNFFNTFDVNNDGQATALDALQIINWISRNPDNKVPGEDQDTPPFLDVSGDGTITALDALRVINELARTSNGNTFQLTSPGEIFRFTGSEISWEQPYGDDVSYRLRIRSEAGCRGDFVYEAVSNDAANSAPIDSSIGTGSFYACLSLTTPDGIVREPANNGIAFEVSGIHRVFITGTAMTITTGQGQISGSFGNIAGADFNCNDQAFGAGLIPDWDFSSVIYKAVISDSTESAYDRLDIQGGLFNMQDERLAVSKDDFFDGEIETAIVYTADGLEIPLERFWHGSTIDGKAVSENCNDWSPDGGSSIVGATKSVSWFLGSGGGDCNNSGEALVCVSPLMPPLD</sequence>
<dbReference type="Gene3D" id="3.10.100.10">
    <property type="entry name" value="Mannose-Binding Protein A, subunit A"/>
    <property type="match status" value="1"/>
</dbReference>
<organism evidence="1 2">
    <name type="scientific">Rubripirellula obstinata</name>
    <dbReference type="NCBI Taxonomy" id="406547"/>
    <lineage>
        <taxon>Bacteria</taxon>
        <taxon>Pseudomonadati</taxon>
        <taxon>Planctomycetota</taxon>
        <taxon>Planctomycetia</taxon>
        <taxon>Pirellulales</taxon>
        <taxon>Pirellulaceae</taxon>
        <taxon>Rubripirellula</taxon>
    </lineage>
</organism>
<dbReference type="InterPro" id="IPR016186">
    <property type="entry name" value="C-type_lectin-like/link_sf"/>
</dbReference>
<gene>
    <name evidence="1" type="ORF">LF1_29180</name>
</gene>
<name>A0A5B1CGQ7_9BACT</name>
<dbReference type="InterPro" id="IPR016187">
    <property type="entry name" value="CTDL_fold"/>
</dbReference>
<comment type="caution">
    <text evidence="1">The sequence shown here is derived from an EMBL/GenBank/DDBJ whole genome shotgun (WGS) entry which is preliminary data.</text>
</comment>
<accession>A0A5B1CGQ7</accession>
<dbReference type="EMBL" id="VRLW01000001">
    <property type="protein sequence ID" value="KAA1260378.1"/>
    <property type="molecule type" value="Genomic_DNA"/>
</dbReference>
<dbReference type="PANTHER" id="PTHR32305">
    <property type="match status" value="1"/>
</dbReference>